<evidence type="ECO:0000313" key="1">
    <source>
        <dbReference type="EMBL" id="KVN76197.1"/>
    </source>
</evidence>
<reference evidence="1 2" key="1">
    <citation type="submission" date="2015-11" db="EMBL/GenBank/DDBJ databases">
        <title>Expanding the genomic diversity of Burkholderia species for the development of highly accurate diagnostics.</title>
        <authorList>
            <person name="Sahl J."/>
            <person name="Keim P."/>
            <person name="Wagner D."/>
        </authorList>
    </citation>
    <scope>NUCLEOTIDE SEQUENCE [LARGE SCALE GENOMIC DNA]</scope>
    <source>
        <strain evidence="1 2">MSMB1585WGS</strain>
    </source>
</reference>
<dbReference type="AlphaFoldDB" id="A0ABD4DTV0"/>
<evidence type="ECO:0000313" key="2">
    <source>
        <dbReference type="Proteomes" id="UP000057910"/>
    </source>
</evidence>
<dbReference type="Proteomes" id="UP000057910">
    <property type="component" value="Unassembled WGS sequence"/>
</dbReference>
<protein>
    <recommendedName>
        <fullName evidence="3">Prevent-host-death protein</fullName>
    </recommendedName>
</protein>
<gene>
    <name evidence="1" type="ORF">WJ68_26650</name>
</gene>
<comment type="caution">
    <text evidence="1">The sequence shown here is derived from an EMBL/GenBank/DDBJ whole genome shotgun (WGS) entry which is preliminary data.</text>
</comment>
<sequence length="82" mass="8990">MAVVDWTNDSRLFDTLWAQVCLHLRVAQEVVLLSKGGKQIAFAASRPATAVVPFSAVRGSVAKDRLWPEADGLLQPFARALR</sequence>
<accession>A0ABD4DTV0</accession>
<proteinExistence type="predicted"/>
<organism evidence="1 2">
    <name type="scientific">Burkholderia ubonensis</name>
    <dbReference type="NCBI Taxonomy" id="101571"/>
    <lineage>
        <taxon>Bacteria</taxon>
        <taxon>Pseudomonadati</taxon>
        <taxon>Pseudomonadota</taxon>
        <taxon>Betaproteobacteria</taxon>
        <taxon>Burkholderiales</taxon>
        <taxon>Burkholderiaceae</taxon>
        <taxon>Burkholderia</taxon>
        <taxon>Burkholderia cepacia complex</taxon>
    </lineage>
</organism>
<dbReference type="EMBL" id="LPAD01000102">
    <property type="protein sequence ID" value="KVN76197.1"/>
    <property type="molecule type" value="Genomic_DNA"/>
</dbReference>
<evidence type="ECO:0008006" key="3">
    <source>
        <dbReference type="Google" id="ProtNLM"/>
    </source>
</evidence>
<name>A0ABD4DTV0_9BURK</name>